<feature type="domain" description="MYND-type" evidence="6">
    <location>
        <begin position="1650"/>
        <end position="1712"/>
    </location>
</feature>
<keyword evidence="3" id="KW-0862">Zinc</keyword>
<name>A0AAW1Q9Y6_9CHLO</name>
<keyword evidence="2 4" id="KW-0863">Zinc-finger</keyword>
<evidence type="ECO:0000256" key="3">
    <source>
        <dbReference type="ARBA" id="ARBA00022833"/>
    </source>
</evidence>
<evidence type="ECO:0000313" key="8">
    <source>
        <dbReference type="Proteomes" id="UP001489004"/>
    </source>
</evidence>
<accession>A0AAW1Q9Y6</accession>
<dbReference type="PROSITE" id="PS50865">
    <property type="entry name" value="ZF_MYND_2"/>
    <property type="match status" value="1"/>
</dbReference>
<protein>
    <recommendedName>
        <fullName evidence="6">MYND-type domain-containing protein</fullName>
    </recommendedName>
</protein>
<dbReference type="Proteomes" id="UP001489004">
    <property type="component" value="Unassembled WGS sequence"/>
</dbReference>
<feature type="region of interest" description="Disordered" evidence="5">
    <location>
        <begin position="275"/>
        <end position="294"/>
    </location>
</feature>
<dbReference type="Pfam" id="PF01753">
    <property type="entry name" value="zf-MYND"/>
    <property type="match status" value="1"/>
</dbReference>
<evidence type="ECO:0000256" key="4">
    <source>
        <dbReference type="PROSITE-ProRule" id="PRU00134"/>
    </source>
</evidence>
<evidence type="ECO:0000256" key="2">
    <source>
        <dbReference type="ARBA" id="ARBA00022771"/>
    </source>
</evidence>
<keyword evidence="1" id="KW-0479">Metal-binding</keyword>
<dbReference type="GO" id="GO:0008270">
    <property type="term" value="F:zinc ion binding"/>
    <property type="evidence" value="ECO:0007669"/>
    <property type="project" value="UniProtKB-KW"/>
</dbReference>
<dbReference type="InterPro" id="IPR002893">
    <property type="entry name" value="Znf_MYND"/>
</dbReference>
<evidence type="ECO:0000259" key="6">
    <source>
        <dbReference type="PROSITE" id="PS50865"/>
    </source>
</evidence>
<evidence type="ECO:0000256" key="5">
    <source>
        <dbReference type="SAM" id="MobiDB-lite"/>
    </source>
</evidence>
<proteinExistence type="predicted"/>
<comment type="caution">
    <text evidence="7">The sequence shown here is derived from an EMBL/GenBank/DDBJ whole genome shotgun (WGS) entry which is preliminary data.</text>
</comment>
<dbReference type="EMBL" id="JALJOR010000004">
    <property type="protein sequence ID" value="KAK9817747.1"/>
    <property type="molecule type" value="Genomic_DNA"/>
</dbReference>
<dbReference type="SUPFAM" id="SSF144232">
    <property type="entry name" value="HIT/MYND zinc finger-like"/>
    <property type="match status" value="1"/>
</dbReference>
<keyword evidence="8" id="KW-1185">Reference proteome</keyword>
<evidence type="ECO:0000313" key="7">
    <source>
        <dbReference type="EMBL" id="KAK9817747.1"/>
    </source>
</evidence>
<reference evidence="7 8" key="1">
    <citation type="journal article" date="2024" name="Nat. Commun.">
        <title>Phylogenomics reveals the evolutionary origins of lichenization in chlorophyte algae.</title>
        <authorList>
            <person name="Puginier C."/>
            <person name="Libourel C."/>
            <person name="Otte J."/>
            <person name="Skaloud P."/>
            <person name="Haon M."/>
            <person name="Grisel S."/>
            <person name="Petersen M."/>
            <person name="Berrin J.G."/>
            <person name="Delaux P.M."/>
            <person name="Dal Grande F."/>
            <person name="Keller J."/>
        </authorList>
    </citation>
    <scope>NUCLEOTIDE SEQUENCE [LARGE SCALE GENOMIC DNA]</scope>
    <source>
        <strain evidence="7 8">SAG 2043</strain>
    </source>
</reference>
<organism evidence="7 8">
    <name type="scientific">[Myrmecia] bisecta</name>
    <dbReference type="NCBI Taxonomy" id="41462"/>
    <lineage>
        <taxon>Eukaryota</taxon>
        <taxon>Viridiplantae</taxon>
        <taxon>Chlorophyta</taxon>
        <taxon>core chlorophytes</taxon>
        <taxon>Trebouxiophyceae</taxon>
        <taxon>Trebouxiales</taxon>
        <taxon>Trebouxiaceae</taxon>
        <taxon>Myrmecia</taxon>
    </lineage>
</organism>
<sequence length="1786" mass="190852">MTDEGVASSTLTSLCRPSLMTSWVRFCNSIASAEAVRAARQGALDKRLTEEHPLVSQLLKVQLALHIQAKTEVLRILSEETSLQRLTDLVCRAELTTDVIMPAAADVVHSLIAPSSPTAAQRFSSLHHQALQVLQSAPPGSLLMRALRRWWTRSPTTHKFAIETGVTLVVRHFVAARVLMIVNAGCEEGGDPFIKAWAATILDKLESFPKLVRLSQRDPHSDNDYRPTCIDILRHVIFSCHAHPALHKHWGPTRARCPEVIAMLQQTVLDSAAEPPAVKQDLTQAPSRQTANEEGARAPLLLSALANMDPETILDSMFHQPSVKALTQPDAPRLIEALLRNTVRWQATYATFGDAQIDLIVSAAAHLSAGVSMLLGGRAGPQATLSILATIQKALLTTDSKLATLSKHVIPAYGLLVIDNLMAAGPPPSPSGRQLLYKEAVGRSLAPPQCALHHRHGSRCCPTAAWLLLAFADSADKFSDDSCELSSISSATMSSISRLVALLVGAESIDAATLRYICTALACLAERCFSQSSWYAASQSGDPIQMGGAAYIMVNTAIFIAFARTPAPTAYLEALVQTGLLLQLCRLTSRLLDEQGDASLADASTNHRGIGHAHYETDSGAGGKPAAVGNRVQATQLQLQSQAKWMESDADVNATTMEFALGLDKSNVGLVLFFDVPCSLDDIHAGGKGWVTGTPPQANRGEAAQQLLATCLAVVVLQLVPEYVEPFARAGIVPVLNLPEVLAGPHLGAGEPAGAAAAVPSQDGTTLPVGQSEQLHMASDHHKELTVEQDAFVTERLHGHIQTFAPVDNIDLPSTLDEDTEQESVFDADDLTSAPCIMGPARPRPYTPADEQEAAARHASSGHRIQGCSASFPAGSESTSTCRFGPGPHEEAGMLFQKNQDITALQSAHAAALSAANQQIASLAAQINDLCLLLERFKKQGSPSIVSCICRPAVMTAWIKFCNSVASAEALQALRLSGRKCDKDISDANLLLIRCLQVLQSCERPESPLSTDAFSESLLSAGGWRFTVYCLEYVTAFAEARKSCSLSPPRESELAALKHILAVSVNRLASAHACIRRPDRQDKPWVKAVFSRNMDLEGLVDVACRAEQVSEAIIPFAPDLVLSLLSVSDTDRSPTLSRKYPELHRQACNIYRSAQPGGLLMRTLHKWWLAPSSRKFALLSVTNAAMLCSFVASATVAIVLQMLREMVITTAAWSPPQKVEDPSKALVLGPLQGPPATDPPASLFFSMVIALSVLTNTGKAIDFNKLCDNLPQASSDQLLAATFHQPTLSVLMLSDAHRLIEAILRTTARWHTTWANSGPSNLPLIESRTGMLSAQMSALLAVTAGPQAALSIMATARKVFLVSEVNSSLTTDSLLAIDHQMSAAVAPALSGMQAMVQAAVVGTAGHVSRTIRTRWQPVLEYATAWLLPVLFSSADKSVGDYPIGWLNGIMHFVALLASVGALDAAAAHSVCATMTHWAGTHLAKASSLRALIPQLYLVIEVAIYVSHTTPPHPASPAKGCLEAVVQTGLLRMLCQLASRLLDKEGMASLVVMLALRVMPTLAELLPESPCTSAQALASSLKGVNVERVVDKHGNLTLFDLTQAVKARALAAMAELVEVLEAHCAEACQPDPTTAEADLERARVTAMGAGCCNPGCKNLEGVTEAELRTSKCSGCKKARYCSTTCQKAAWKVRNGAGSLNFVLLAKAGHNVALVAKPCFGRDLPANMMQHLKSPGASYLYHSVQNLDFDRISKQVGVELLLGPCGSGVGSTEVYVLDASGHVHIFGQ</sequence>
<dbReference type="Gene3D" id="6.10.140.2220">
    <property type="match status" value="1"/>
</dbReference>
<feature type="compositionally biased region" description="Polar residues" evidence="5">
    <location>
        <begin position="281"/>
        <end position="292"/>
    </location>
</feature>
<gene>
    <name evidence="7" type="ORF">WJX72_001549</name>
</gene>
<evidence type="ECO:0000256" key="1">
    <source>
        <dbReference type="ARBA" id="ARBA00022723"/>
    </source>
</evidence>